<dbReference type="InterPro" id="IPR050211">
    <property type="entry name" value="FOX_domain-containing"/>
</dbReference>
<feature type="compositionally biased region" description="Polar residues" evidence="4">
    <location>
        <begin position="212"/>
        <end position="224"/>
    </location>
</feature>
<organism evidence="6 7">
    <name type="scientific">Sinanodonta woodiana</name>
    <name type="common">Chinese pond mussel</name>
    <name type="synonym">Anodonta woodiana</name>
    <dbReference type="NCBI Taxonomy" id="1069815"/>
    <lineage>
        <taxon>Eukaryota</taxon>
        <taxon>Metazoa</taxon>
        <taxon>Spiralia</taxon>
        <taxon>Lophotrochozoa</taxon>
        <taxon>Mollusca</taxon>
        <taxon>Bivalvia</taxon>
        <taxon>Autobranchia</taxon>
        <taxon>Heteroconchia</taxon>
        <taxon>Palaeoheterodonta</taxon>
        <taxon>Unionida</taxon>
        <taxon>Unionoidea</taxon>
        <taxon>Unionidae</taxon>
        <taxon>Unioninae</taxon>
        <taxon>Sinanodonta</taxon>
    </lineage>
</organism>
<dbReference type="InterPro" id="IPR036388">
    <property type="entry name" value="WH-like_DNA-bd_sf"/>
</dbReference>
<evidence type="ECO:0000256" key="4">
    <source>
        <dbReference type="SAM" id="MobiDB-lite"/>
    </source>
</evidence>
<accession>A0ABD3W0R2</accession>
<dbReference type="PANTHER" id="PTHR11829">
    <property type="entry name" value="FORKHEAD BOX PROTEIN"/>
    <property type="match status" value="1"/>
</dbReference>
<dbReference type="Pfam" id="PF00250">
    <property type="entry name" value="Forkhead"/>
    <property type="match status" value="1"/>
</dbReference>
<evidence type="ECO:0000256" key="1">
    <source>
        <dbReference type="ARBA" id="ARBA00023125"/>
    </source>
</evidence>
<dbReference type="InterPro" id="IPR036390">
    <property type="entry name" value="WH_DNA-bd_sf"/>
</dbReference>
<comment type="caution">
    <text evidence="6">The sequence shown here is derived from an EMBL/GenBank/DDBJ whole genome shotgun (WGS) entry which is preliminary data.</text>
</comment>
<feature type="compositionally biased region" description="Basic and acidic residues" evidence="4">
    <location>
        <begin position="330"/>
        <end position="342"/>
    </location>
</feature>
<evidence type="ECO:0000259" key="5">
    <source>
        <dbReference type="PROSITE" id="PS50039"/>
    </source>
</evidence>
<proteinExistence type="predicted"/>
<reference evidence="6 7" key="1">
    <citation type="submission" date="2024-11" db="EMBL/GenBank/DDBJ databases">
        <title>Chromosome-level genome assembly of the freshwater bivalve Anodonta woodiana.</title>
        <authorList>
            <person name="Chen X."/>
        </authorList>
    </citation>
    <scope>NUCLEOTIDE SEQUENCE [LARGE SCALE GENOMIC DNA]</scope>
    <source>
        <strain evidence="6">MN2024</strain>
        <tissue evidence="6">Gills</tissue>
    </source>
</reference>
<dbReference type="InterPro" id="IPR001766">
    <property type="entry name" value="Fork_head_dom"/>
</dbReference>
<keyword evidence="1 3" id="KW-0238">DNA-binding</keyword>
<evidence type="ECO:0000256" key="2">
    <source>
        <dbReference type="ARBA" id="ARBA00023242"/>
    </source>
</evidence>
<protein>
    <recommendedName>
        <fullName evidence="5">Fork-head domain-containing protein</fullName>
    </recommendedName>
</protein>
<keyword evidence="2 3" id="KW-0539">Nucleus</keyword>
<dbReference type="Proteomes" id="UP001634394">
    <property type="component" value="Unassembled WGS sequence"/>
</dbReference>
<dbReference type="Gene3D" id="1.10.10.10">
    <property type="entry name" value="Winged helix-like DNA-binding domain superfamily/Winged helix DNA-binding domain"/>
    <property type="match status" value="1"/>
</dbReference>
<dbReference type="AlphaFoldDB" id="A0ABD3W0R2"/>
<dbReference type="SUPFAM" id="SSF46785">
    <property type="entry name" value="Winged helix' DNA-binding domain"/>
    <property type="match status" value="1"/>
</dbReference>
<dbReference type="PROSITE" id="PS00658">
    <property type="entry name" value="FORK_HEAD_2"/>
    <property type="match status" value="1"/>
</dbReference>
<keyword evidence="7" id="KW-1185">Reference proteome</keyword>
<dbReference type="CDD" id="cd20035">
    <property type="entry name" value="FH_FOXQ2-like"/>
    <property type="match status" value="1"/>
</dbReference>
<dbReference type="PANTHER" id="PTHR11829:SF343">
    <property type="entry name" value="FORK-HEAD DOMAIN-CONTAINING PROTEIN"/>
    <property type="match status" value="1"/>
</dbReference>
<dbReference type="SMART" id="SM00339">
    <property type="entry name" value="FH"/>
    <property type="match status" value="1"/>
</dbReference>
<dbReference type="GO" id="GO:0003677">
    <property type="term" value="F:DNA binding"/>
    <property type="evidence" value="ECO:0007669"/>
    <property type="project" value="UniProtKB-UniRule"/>
</dbReference>
<comment type="subcellular location">
    <subcellularLocation>
        <location evidence="3">Nucleus</location>
    </subcellularLocation>
</comment>
<feature type="region of interest" description="Disordered" evidence="4">
    <location>
        <begin position="330"/>
        <end position="354"/>
    </location>
</feature>
<dbReference type="InterPro" id="IPR030456">
    <property type="entry name" value="TF_fork_head_CS_2"/>
</dbReference>
<dbReference type="EMBL" id="JBJQND010000009">
    <property type="protein sequence ID" value="KAL3867469.1"/>
    <property type="molecule type" value="Genomic_DNA"/>
</dbReference>
<dbReference type="InterPro" id="IPR047519">
    <property type="entry name" value="FH_FOXQ2-like"/>
</dbReference>
<dbReference type="PROSITE" id="PS50039">
    <property type="entry name" value="FORK_HEAD_3"/>
    <property type="match status" value="1"/>
</dbReference>
<evidence type="ECO:0000256" key="3">
    <source>
        <dbReference type="PROSITE-ProRule" id="PRU00089"/>
    </source>
</evidence>
<feature type="domain" description="Fork-head" evidence="5">
    <location>
        <begin position="93"/>
        <end position="185"/>
    </location>
</feature>
<sequence>MCTTTTATLLPYGLKTPAHTPYIPFNGGLPHMALDIQRSQLFDYTSRLQYGIRAYPAPMGFSSGNYHGHLPDPYLHPYFYKDPRTRFIHEEPKPNHSYIGLIAMAILSNRDKKLVLSDIYQWILDNYPYFRARGPGWRNSIRHNLSLNDCFIKSGRSANGKGHYWAIHPANIEDFQKGDFRRRRAQTRVRKHMGLSVPDDDDSPSPSPPISTSMAWPESSQGSEKNGDERVTCESVPQSPRTSEGSDESEIVHDSHVHSSPSPTVTVKRRLFDVESLLAPDYKRKSESCVKEICVKCPEGEGKDEVPTERKSPHSFDISPSEVDELIKSTGSEKKREDHIDETVSDADGNDTDFNGEAISPSSEKSMDCSSIQSTHCSAFHTLAQTNLGSMPGYLSRFHIMALNGQQRSLLFPTPGITSEAAARWHQTMAQWIFRPEVKESINCHK</sequence>
<feature type="DNA-binding region" description="Fork-head" evidence="3">
    <location>
        <begin position="93"/>
        <end position="185"/>
    </location>
</feature>
<evidence type="ECO:0000313" key="6">
    <source>
        <dbReference type="EMBL" id="KAL3867469.1"/>
    </source>
</evidence>
<evidence type="ECO:0000313" key="7">
    <source>
        <dbReference type="Proteomes" id="UP001634394"/>
    </source>
</evidence>
<name>A0ABD3W0R2_SINWO</name>
<feature type="region of interest" description="Disordered" evidence="4">
    <location>
        <begin position="185"/>
        <end position="264"/>
    </location>
</feature>
<dbReference type="FunFam" id="1.10.10.10:FF:000352">
    <property type="entry name" value="Forkhead box Q2"/>
    <property type="match status" value="1"/>
</dbReference>
<dbReference type="PRINTS" id="PR00053">
    <property type="entry name" value="FORKHEAD"/>
</dbReference>
<gene>
    <name evidence="6" type="ORF">ACJMK2_044671</name>
</gene>
<dbReference type="GO" id="GO:0005634">
    <property type="term" value="C:nucleus"/>
    <property type="evidence" value="ECO:0007669"/>
    <property type="project" value="UniProtKB-SubCell"/>
</dbReference>